<proteinExistence type="predicted"/>
<name>A0ACC1HU81_9FUNG</name>
<evidence type="ECO:0000313" key="1">
    <source>
        <dbReference type="EMBL" id="KAJ1679323.1"/>
    </source>
</evidence>
<keyword evidence="2" id="KW-1185">Reference proteome</keyword>
<feature type="non-terminal residue" evidence="1">
    <location>
        <position position="81"/>
    </location>
</feature>
<reference evidence="1" key="1">
    <citation type="submission" date="2022-06" db="EMBL/GenBank/DDBJ databases">
        <title>Phylogenomic reconstructions and comparative analyses of Kickxellomycotina fungi.</title>
        <authorList>
            <person name="Reynolds N.K."/>
            <person name="Stajich J.E."/>
            <person name="Barry K."/>
            <person name="Grigoriev I.V."/>
            <person name="Crous P."/>
            <person name="Smith M.E."/>
        </authorList>
    </citation>
    <scope>NUCLEOTIDE SEQUENCE</scope>
    <source>
        <strain evidence="1">RSA 2271</strain>
    </source>
</reference>
<dbReference type="EMBL" id="JAMZIH010000454">
    <property type="protein sequence ID" value="KAJ1679323.1"/>
    <property type="molecule type" value="Genomic_DNA"/>
</dbReference>
<comment type="caution">
    <text evidence="1">The sequence shown here is derived from an EMBL/GenBank/DDBJ whole genome shotgun (WGS) entry which is preliminary data.</text>
</comment>
<gene>
    <name evidence="1" type="ORF">EV182_002287</name>
</gene>
<dbReference type="Proteomes" id="UP001145114">
    <property type="component" value="Unassembled WGS sequence"/>
</dbReference>
<accession>A0ACC1HU81</accession>
<organism evidence="1 2">
    <name type="scientific">Spiromyces aspiralis</name>
    <dbReference type="NCBI Taxonomy" id="68401"/>
    <lineage>
        <taxon>Eukaryota</taxon>
        <taxon>Fungi</taxon>
        <taxon>Fungi incertae sedis</taxon>
        <taxon>Zoopagomycota</taxon>
        <taxon>Kickxellomycotina</taxon>
        <taxon>Kickxellomycetes</taxon>
        <taxon>Kickxellales</taxon>
        <taxon>Kickxellaceae</taxon>
        <taxon>Spiromyces</taxon>
    </lineage>
</organism>
<protein>
    <submittedName>
        <fullName evidence="1">Uncharacterized protein</fullName>
    </submittedName>
</protein>
<evidence type="ECO:0000313" key="2">
    <source>
        <dbReference type="Proteomes" id="UP001145114"/>
    </source>
</evidence>
<sequence length="81" mass="9382">MYRRCRILCRTYDINLTFPVLEEVMKLAVIHKRDIPSYPEAALKLICTVCEDIASPMRQAPSIYDTVLCLTDHPKSRALDR</sequence>